<proteinExistence type="predicted"/>
<protein>
    <submittedName>
        <fullName evidence="1">Uncharacterized protein</fullName>
    </submittedName>
</protein>
<dbReference type="Proteomes" id="UP000505377">
    <property type="component" value="Plasmid unnamed3"/>
</dbReference>
<geneLocation type="plasmid" evidence="1 2">
    <name>unnamed3</name>
</geneLocation>
<accession>A0A6M6JXK2</accession>
<name>A0A6M6JXK2_9PSEU</name>
<gene>
    <name evidence="1" type="ORF">HOP40_35260</name>
</gene>
<reference evidence="1 2" key="1">
    <citation type="submission" date="2020-05" db="EMBL/GenBank/DDBJ databases">
        <authorList>
            <person name="Mo P."/>
        </authorList>
    </citation>
    <scope>NUCLEOTIDE SEQUENCE [LARGE SCALE GENOMIC DNA]</scope>
    <source>
        <strain evidence="1 2">Gen01</strain>
        <plasmid evidence="1 2">unnamed3</plasmid>
    </source>
</reference>
<evidence type="ECO:0000313" key="1">
    <source>
        <dbReference type="EMBL" id="QJY51242.1"/>
    </source>
</evidence>
<dbReference type="RefSeq" id="WP_172170162.1">
    <property type="nucleotide sequence ID" value="NZ_CP053567.1"/>
</dbReference>
<keyword evidence="1" id="KW-0614">Plasmid</keyword>
<dbReference type="EMBL" id="CP053567">
    <property type="protein sequence ID" value="QJY51242.1"/>
    <property type="molecule type" value="Genomic_DNA"/>
</dbReference>
<evidence type="ECO:0000313" key="2">
    <source>
        <dbReference type="Proteomes" id="UP000505377"/>
    </source>
</evidence>
<dbReference type="AlphaFoldDB" id="A0A6M6JXK2"/>
<dbReference type="KEGG" id="pbro:HOP40_35260"/>
<sequence length="88" mass="9910">MRHITTAPRLAIRLDDDTLLAVPPIHPHTPRHTRVRILEYVLRRQVGLAQMLAEEAADDIEGVSREHDRLSAVLRQTPHRNARGAVAA</sequence>
<keyword evidence="2" id="KW-1185">Reference proteome</keyword>
<organism evidence="1 2">
    <name type="scientific">Pseudonocardia broussonetiae</name>
    <dbReference type="NCBI Taxonomy" id="2736640"/>
    <lineage>
        <taxon>Bacteria</taxon>
        <taxon>Bacillati</taxon>
        <taxon>Actinomycetota</taxon>
        <taxon>Actinomycetes</taxon>
        <taxon>Pseudonocardiales</taxon>
        <taxon>Pseudonocardiaceae</taxon>
        <taxon>Pseudonocardia</taxon>
    </lineage>
</organism>